<feature type="transmembrane region" description="Helical" evidence="1">
    <location>
        <begin position="95"/>
        <end position="113"/>
    </location>
</feature>
<dbReference type="EMBL" id="CP001643">
    <property type="protein sequence ID" value="ACU85140.1"/>
    <property type="molecule type" value="Genomic_DNA"/>
</dbReference>
<accession>C7MC33</accession>
<dbReference type="KEGG" id="bfa:Bfae_12970"/>
<keyword evidence="3" id="KW-1185">Reference proteome</keyword>
<evidence type="ECO:0000256" key="1">
    <source>
        <dbReference type="SAM" id="Phobius"/>
    </source>
</evidence>
<evidence type="ECO:0000313" key="2">
    <source>
        <dbReference type="EMBL" id="ACU85140.1"/>
    </source>
</evidence>
<keyword evidence="1" id="KW-0472">Membrane</keyword>
<evidence type="ECO:0000313" key="3">
    <source>
        <dbReference type="Proteomes" id="UP000001919"/>
    </source>
</evidence>
<dbReference type="PATRIC" id="fig|446465.5.peg.1298"/>
<dbReference type="HOGENOM" id="CLU_1188104_0_0_11"/>
<name>C7MC33_BRAFD</name>
<dbReference type="Proteomes" id="UP000001919">
    <property type="component" value="Chromosome"/>
</dbReference>
<feature type="transmembrane region" description="Helical" evidence="1">
    <location>
        <begin position="190"/>
        <end position="211"/>
    </location>
</feature>
<dbReference type="eggNOG" id="COG5578">
    <property type="taxonomic scope" value="Bacteria"/>
</dbReference>
<dbReference type="InterPro" id="IPR006938">
    <property type="entry name" value="DUF624"/>
</dbReference>
<dbReference type="STRING" id="446465.Bfae_12970"/>
<organism evidence="2 3">
    <name type="scientific">Brachybacterium faecium (strain ATCC 43885 / DSM 4810 / JCM 11609 / LMG 19847 / NBRC 14762 / NCIMB 9860 / 6-10)</name>
    <dbReference type="NCBI Taxonomy" id="446465"/>
    <lineage>
        <taxon>Bacteria</taxon>
        <taxon>Bacillati</taxon>
        <taxon>Actinomycetota</taxon>
        <taxon>Actinomycetes</taxon>
        <taxon>Micrococcales</taxon>
        <taxon>Dermabacteraceae</taxon>
        <taxon>Brachybacterium</taxon>
    </lineage>
</organism>
<keyword evidence="1" id="KW-1133">Transmembrane helix</keyword>
<dbReference type="AlphaFoldDB" id="C7MC33"/>
<feature type="transmembrane region" description="Helical" evidence="1">
    <location>
        <begin position="125"/>
        <end position="147"/>
    </location>
</feature>
<keyword evidence="1" id="KW-0812">Transmembrane</keyword>
<sequence>MPTSRSSRQPSRGPAEIPAWVLRFNETVDKVWLVVRVNLVWILLTGLGLVVLGIAPASVAAADALRASREGARVRVLVTMSGSWRRQFLGANLRLLPLLVVQAGSAAMLWIVLGGAAPSSAATVVLAGLSVISAAWSTVSAAVLVAVPRLRRQDLLVSWRLALLLSGALPGRFICLLLGLIVWIVVCTAVWPLALLVGAGTAIEGACLLFGRRVEALLSELEAARPSAP</sequence>
<dbReference type="OrthoDB" id="4793619at2"/>
<dbReference type="Pfam" id="PF04854">
    <property type="entry name" value="DUF624"/>
    <property type="match status" value="1"/>
</dbReference>
<protein>
    <submittedName>
        <fullName evidence="2">Predicted integral membrane protein</fullName>
    </submittedName>
</protein>
<feature type="transmembrane region" description="Helical" evidence="1">
    <location>
        <begin position="159"/>
        <end position="184"/>
    </location>
</feature>
<gene>
    <name evidence="2" type="ordered locus">Bfae_12970</name>
</gene>
<feature type="transmembrane region" description="Helical" evidence="1">
    <location>
        <begin position="39"/>
        <end position="65"/>
    </location>
</feature>
<proteinExistence type="predicted"/>
<reference evidence="2 3" key="1">
    <citation type="journal article" date="2009" name="Stand. Genomic Sci.">
        <title>Complete genome sequence of Brachybacterium faecium type strain (Schefferle 6-10).</title>
        <authorList>
            <person name="Lapidus A."/>
            <person name="Pukall R."/>
            <person name="Labuttii K."/>
            <person name="Copeland A."/>
            <person name="Del Rio T.G."/>
            <person name="Nolan M."/>
            <person name="Chen F."/>
            <person name="Lucas S."/>
            <person name="Tice H."/>
            <person name="Cheng J.F."/>
            <person name="Bruce D."/>
            <person name="Goodwin L."/>
            <person name="Pitluck S."/>
            <person name="Rohde M."/>
            <person name="Goker M."/>
            <person name="Pati A."/>
            <person name="Ivanova N."/>
            <person name="Mavrommatis K."/>
            <person name="Chen A."/>
            <person name="Palaniappan K."/>
            <person name="D'haeseleer P."/>
            <person name="Chain P."/>
            <person name="Bristow J."/>
            <person name="Eisen J.A."/>
            <person name="Markowitz V."/>
            <person name="Hugenholtz P."/>
            <person name="Kyrpides N.C."/>
            <person name="Klenk H.P."/>
        </authorList>
    </citation>
    <scope>NUCLEOTIDE SEQUENCE [LARGE SCALE GENOMIC DNA]</scope>
    <source>
        <strain evidence="3">ATCC 43885 / DSM 4810 / JCM 11609 / LMG 19847 / NBRC 14762 / NCIMB 9860 / 6-10</strain>
    </source>
</reference>